<sequence length="205" mass="21735">MPKCPCWDVGGYATDVVAGIDQAIADGVDIISTPMGFDEKLPLYEDPIAIASFGALQKGILVSCPAGNGGIPGNLHSGIPWVPNWKIFNSCSEDASKVIHCATTAENTTTSITFGQTFTDVMAPGSLVLGSWVPDKRAPQTGPFTMISVRMICGTSASCSYTTGLASRLKSPHLEWTPAAIRSAIRTTLNPLDNTYNPIRDGDRD</sequence>
<dbReference type="InterPro" id="IPR000209">
    <property type="entry name" value="Peptidase_S8/S53_dom"/>
</dbReference>
<evidence type="ECO:0000256" key="1">
    <source>
        <dbReference type="ARBA" id="ARBA00004613"/>
    </source>
</evidence>
<dbReference type="Gene3D" id="3.40.50.200">
    <property type="entry name" value="Peptidase S8/S53 domain"/>
    <property type="match status" value="2"/>
</dbReference>
<keyword evidence="3" id="KW-0732">Signal</keyword>
<dbReference type="GO" id="GO:0004252">
    <property type="term" value="F:serine-type endopeptidase activity"/>
    <property type="evidence" value="ECO:0007669"/>
    <property type="project" value="InterPro"/>
</dbReference>
<dbReference type="EMBL" id="JAEACU010000006">
    <property type="protein sequence ID" value="KAH7523644.1"/>
    <property type="molecule type" value="Genomic_DNA"/>
</dbReference>
<feature type="domain" description="Peptidase S8/S53" evidence="5">
    <location>
        <begin position="6"/>
        <end position="190"/>
    </location>
</feature>
<evidence type="ECO:0000259" key="5">
    <source>
        <dbReference type="Pfam" id="PF00082"/>
    </source>
</evidence>
<dbReference type="InterPro" id="IPR036852">
    <property type="entry name" value="Peptidase_S8/S53_dom_sf"/>
</dbReference>
<comment type="subcellular location">
    <subcellularLocation>
        <location evidence="1">Secreted</location>
    </subcellularLocation>
</comment>
<reference evidence="6" key="1">
    <citation type="journal article" date="2021" name="Front. Plant Sci.">
        <title>Chromosome-Scale Genome Assembly for Chinese Sour Jujube and Insights Into Its Genome Evolution and Domestication Signature.</title>
        <authorList>
            <person name="Shen L.-Y."/>
            <person name="Luo H."/>
            <person name="Wang X.-L."/>
            <person name="Wang X.-M."/>
            <person name="Qiu X.-J."/>
            <person name="Liu H."/>
            <person name="Zhou S.-S."/>
            <person name="Jia K.-H."/>
            <person name="Nie S."/>
            <person name="Bao Y.-T."/>
            <person name="Zhang R.-G."/>
            <person name="Yun Q.-Z."/>
            <person name="Chai Y.-H."/>
            <person name="Lu J.-Y."/>
            <person name="Li Y."/>
            <person name="Zhao S.-W."/>
            <person name="Mao J.-F."/>
            <person name="Jia S.-G."/>
            <person name="Mao Y.-M."/>
        </authorList>
    </citation>
    <scope>NUCLEOTIDE SEQUENCE</scope>
    <source>
        <strain evidence="6">AT0</strain>
        <tissue evidence="6">Leaf</tissue>
    </source>
</reference>
<comment type="caution">
    <text evidence="4">Lacks conserved residue(s) required for the propagation of feature annotation.</text>
</comment>
<dbReference type="GO" id="GO:0005576">
    <property type="term" value="C:extracellular region"/>
    <property type="evidence" value="ECO:0007669"/>
    <property type="project" value="UniProtKB-SubCell"/>
</dbReference>
<dbReference type="GO" id="GO:0006508">
    <property type="term" value="P:proteolysis"/>
    <property type="evidence" value="ECO:0007669"/>
    <property type="project" value="InterPro"/>
</dbReference>
<organism evidence="6 7">
    <name type="scientific">Ziziphus jujuba var. spinosa</name>
    <dbReference type="NCBI Taxonomy" id="714518"/>
    <lineage>
        <taxon>Eukaryota</taxon>
        <taxon>Viridiplantae</taxon>
        <taxon>Streptophyta</taxon>
        <taxon>Embryophyta</taxon>
        <taxon>Tracheophyta</taxon>
        <taxon>Spermatophyta</taxon>
        <taxon>Magnoliopsida</taxon>
        <taxon>eudicotyledons</taxon>
        <taxon>Gunneridae</taxon>
        <taxon>Pentapetalae</taxon>
        <taxon>rosids</taxon>
        <taxon>fabids</taxon>
        <taxon>Rosales</taxon>
        <taxon>Rhamnaceae</taxon>
        <taxon>Paliureae</taxon>
        <taxon>Ziziphus</taxon>
    </lineage>
</organism>
<evidence type="ECO:0000256" key="2">
    <source>
        <dbReference type="ARBA" id="ARBA00011073"/>
    </source>
</evidence>
<name>A0A978V6V9_ZIZJJ</name>
<gene>
    <name evidence="6" type="ORF">FEM48_Zijuj06G0033800</name>
</gene>
<evidence type="ECO:0000313" key="6">
    <source>
        <dbReference type="EMBL" id="KAH7523644.1"/>
    </source>
</evidence>
<comment type="caution">
    <text evidence="6">The sequence shown here is derived from an EMBL/GenBank/DDBJ whole genome shotgun (WGS) entry which is preliminary data.</text>
</comment>
<dbReference type="InterPro" id="IPR045051">
    <property type="entry name" value="SBT"/>
</dbReference>
<comment type="similarity">
    <text evidence="2 4">Belongs to the peptidase S8 family.</text>
</comment>
<dbReference type="PROSITE" id="PS51892">
    <property type="entry name" value="SUBTILASE"/>
    <property type="match status" value="1"/>
</dbReference>
<evidence type="ECO:0000313" key="7">
    <source>
        <dbReference type="Proteomes" id="UP000813462"/>
    </source>
</evidence>
<dbReference type="SUPFAM" id="SSF52743">
    <property type="entry name" value="Subtilisin-like"/>
    <property type="match status" value="1"/>
</dbReference>
<dbReference type="PANTHER" id="PTHR10795">
    <property type="entry name" value="PROPROTEIN CONVERTASE SUBTILISIN/KEXIN"/>
    <property type="match status" value="1"/>
</dbReference>
<dbReference type="Proteomes" id="UP000813462">
    <property type="component" value="Unassembled WGS sequence"/>
</dbReference>
<evidence type="ECO:0000256" key="4">
    <source>
        <dbReference type="PROSITE-ProRule" id="PRU01240"/>
    </source>
</evidence>
<accession>A0A978V6V9</accession>
<dbReference type="Pfam" id="PF00082">
    <property type="entry name" value="Peptidase_S8"/>
    <property type="match status" value="1"/>
</dbReference>
<evidence type="ECO:0000256" key="3">
    <source>
        <dbReference type="ARBA" id="ARBA00022729"/>
    </source>
</evidence>
<dbReference type="AlphaFoldDB" id="A0A978V6V9"/>
<protein>
    <recommendedName>
        <fullName evidence="5">Peptidase S8/S53 domain-containing protein</fullName>
    </recommendedName>
</protein>
<proteinExistence type="inferred from homology"/>